<dbReference type="InterPro" id="IPR029046">
    <property type="entry name" value="LolA/LolB/LppX"/>
</dbReference>
<dbReference type="AlphaFoldDB" id="A0A238KZ73"/>
<keyword evidence="1 2" id="KW-0732">Signal</keyword>
<dbReference type="InterPro" id="IPR019207">
    <property type="entry name" value="DUF2092"/>
</dbReference>
<organism evidence="3 4">
    <name type="scientific">Pelagimonas varians</name>
    <dbReference type="NCBI Taxonomy" id="696760"/>
    <lineage>
        <taxon>Bacteria</taxon>
        <taxon>Pseudomonadati</taxon>
        <taxon>Pseudomonadota</taxon>
        <taxon>Alphaproteobacteria</taxon>
        <taxon>Rhodobacterales</taxon>
        <taxon>Roseobacteraceae</taxon>
        <taxon>Pelagimonas</taxon>
    </lineage>
</organism>
<evidence type="ECO:0000313" key="3">
    <source>
        <dbReference type="EMBL" id="SMX48103.1"/>
    </source>
</evidence>
<proteinExistence type="predicted"/>
<protein>
    <submittedName>
        <fullName evidence="3">Lipoprotein chaperone</fullName>
    </submittedName>
</protein>
<reference evidence="3 4" key="1">
    <citation type="submission" date="2017-05" db="EMBL/GenBank/DDBJ databases">
        <authorList>
            <person name="Song R."/>
            <person name="Chenine A.L."/>
            <person name="Ruprecht R.M."/>
        </authorList>
    </citation>
    <scope>NUCLEOTIDE SEQUENCE [LARGE SCALE GENOMIC DNA]</scope>
    <source>
        <strain evidence="3 4">CECT 8663</strain>
    </source>
</reference>
<keyword evidence="4" id="KW-1185">Reference proteome</keyword>
<dbReference type="PIRSF" id="PIRSF012443">
    <property type="entry name" value="UCP012443"/>
    <property type="match status" value="1"/>
</dbReference>
<dbReference type="RefSeq" id="WP_097806191.1">
    <property type="nucleotide sequence ID" value="NZ_FXYH01000016.1"/>
</dbReference>
<dbReference type="OrthoDB" id="116979at2"/>
<dbReference type="Gene3D" id="2.50.20.10">
    <property type="entry name" value="Lipoprotein localisation LolA/LolB/LppX"/>
    <property type="match status" value="1"/>
</dbReference>
<evidence type="ECO:0000256" key="1">
    <source>
        <dbReference type="ARBA" id="ARBA00022729"/>
    </source>
</evidence>
<sequence length="265" mass="28047">MRDTDFQKSLRGPKRLATALIFSCAAVSATADVDSANIDADATTVLTNMSSYLTGLSAFSVDFDASTDAITQNGQKLKLARSGSIAVNRPGQFRVTNHGALANMEFILDGDTLTVFGKNINRYLQLPATTIDDGVAGVRDLIGFDVPGADLLSNSPLDPSSANVLSGVHVGMTTIGGQDVHHLAFRGDDVDWQLWVKDGDAPLPVQYVITSKLIAGGPEYSILMSNWNTKPMADEATFTFAPPSGATELSSFEIDAAGNISEISE</sequence>
<accession>A0A238KZ73</accession>
<gene>
    <name evidence="3" type="ORF">PEV8663_03739</name>
</gene>
<evidence type="ECO:0000256" key="2">
    <source>
        <dbReference type="SAM" id="SignalP"/>
    </source>
</evidence>
<keyword evidence="3" id="KW-0449">Lipoprotein</keyword>
<feature type="signal peptide" evidence="2">
    <location>
        <begin position="1"/>
        <end position="31"/>
    </location>
</feature>
<dbReference type="EMBL" id="FXYH01000016">
    <property type="protein sequence ID" value="SMX48103.1"/>
    <property type="molecule type" value="Genomic_DNA"/>
</dbReference>
<feature type="chain" id="PRO_5012647157" evidence="2">
    <location>
        <begin position="32"/>
        <end position="265"/>
    </location>
</feature>
<dbReference type="Pfam" id="PF09865">
    <property type="entry name" value="DUF2092"/>
    <property type="match status" value="1"/>
</dbReference>
<name>A0A238KZ73_9RHOB</name>
<dbReference type="Proteomes" id="UP000220836">
    <property type="component" value="Unassembled WGS sequence"/>
</dbReference>
<dbReference type="SUPFAM" id="SSF89392">
    <property type="entry name" value="Prokaryotic lipoproteins and lipoprotein localization factors"/>
    <property type="match status" value="1"/>
</dbReference>
<evidence type="ECO:0000313" key="4">
    <source>
        <dbReference type="Proteomes" id="UP000220836"/>
    </source>
</evidence>